<gene>
    <name evidence="7" type="ORF">ACFQBQ_02555</name>
</gene>
<feature type="transmembrane region" description="Helical" evidence="6">
    <location>
        <begin position="20"/>
        <end position="40"/>
    </location>
</feature>
<keyword evidence="4 6" id="KW-0472">Membrane</keyword>
<evidence type="ECO:0000313" key="8">
    <source>
        <dbReference type="Proteomes" id="UP001596391"/>
    </source>
</evidence>
<comment type="subcellular location">
    <subcellularLocation>
        <location evidence="1">Membrane</location>
        <topology evidence="1">Single-pass membrane protein</topology>
    </subcellularLocation>
</comment>
<keyword evidence="3 6" id="KW-1133">Transmembrane helix</keyword>
<dbReference type="Pfam" id="PF13103">
    <property type="entry name" value="TonB_2"/>
    <property type="match status" value="1"/>
</dbReference>
<evidence type="ECO:0000256" key="1">
    <source>
        <dbReference type="ARBA" id="ARBA00004167"/>
    </source>
</evidence>
<organism evidence="7 8">
    <name type="scientific">Granulicella cerasi</name>
    <dbReference type="NCBI Taxonomy" id="741063"/>
    <lineage>
        <taxon>Bacteria</taxon>
        <taxon>Pseudomonadati</taxon>
        <taxon>Acidobacteriota</taxon>
        <taxon>Terriglobia</taxon>
        <taxon>Terriglobales</taxon>
        <taxon>Acidobacteriaceae</taxon>
        <taxon>Granulicella</taxon>
    </lineage>
</organism>
<dbReference type="NCBIfam" id="TIGR01352">
    <property type="entry name" value="tonB_Cterm"/>
    <property type="match status" value="1"/>
</dbReference>
<dbReference type="SUPFAM" id="SSF74653">
    <property type="entry name" value="TolA/TonB C-terminal domain"/>
    <property type="match status" value="1"/>
</dbReference>
<reference evidence="8" key="1">
    <citation type="journal article" date="2019" name="Int. J. Syst. Evol. Microbiol.">
        <title>The Global Catalogue of Microorganisms (GCM) 10K type strain sequencing project: providing services to taxonomists for standard genome sequencing and annotation.</title>
        <authorList>
            <consortium name="The Broad Institute Genomics Platform"/>
            <consortium name="The Broad Institute Genome Sequencing Center for Infectious Disease"/>
            <person name="Wu L."/>
            <person name="Ma J."/>
        </authorList>
    </citation>
    <scope>NUCLEOTIDE SEQUENCE [LARGE SCALE GENOMIC DNA]</scope>
    <source>
        <strain evidence="8">CGMCC 1.16026</strain>
    </source>
</reference>
<sequence length="269" mass="28765">MHVNEQLSHDSGDDRFRQGMIVAVVLHAALLGGIAAWGIWGHFKKHEEWGADKAELGAIQASMVSAIPLPTKAPPVKDQVLAPEETSPAPKPPPKEATAPPPKPTDVLIKAKEPKPQPKKVAPVETPAPPKHPQPTPPQPTNKATNAQSAVQLASSTTPVGNGTATATILDRTFGARYAYYVGIVSRKVGENWYKGEADPRSSTGRQVTMVFDIDRDGTPSNIRVETSSGSPSLDLSAKRALQRIDTFGPLPDGRDSITVEDTFVYGHP</sequence>
<evidence type="ECO:0000256" key="3">
    <source>
        <dbReference type="ARBA" id="ARBA00022989"/>
    </source>
</evidence>
<evidence type="ECO:0000256" key="5">
    <source>
        <dbReference type="SAM" id="MobiDB-lite"/>
    </source>
</evidence>
<dbReference type="Gene3D" id="3.30.1150.10">
    <property type="match status" value="1"/>
</dbReference>
<dbReference type="InterPro" id="IPR006260">
    <property type="entry name" value="TonB/TolA_C"/>
</dbReference>
<feature type="compositionally biased region" description="Pro residues" evidence="5">
    <location>
        <begin position="126"/>
        <end position="140"/>
    </location>
</feature>
<dbReference type="EMBL" id="JBHSWI010000001">
    <property type="protein sequence ID" value="MFC6644486.1"/>
    <property type="molecule type" value="Genomic_DNA"/>
</dbReference>
<dbReference type="PANTHER" id="PTHR33446">
    <property type="entry name" value="PROTEIN TONB-RELATED"/>
    <property type="match status" value="1"/>
</dbReference>
<evidence type="ECO:0000256" key="2">
    <source>
        <dbReference type="ARBA" id="ARBA00022692"/>
    </source>
</evidence>
<proteinExistence type="predicted"/>
<keyword evidence="2 6" id="KW-0812">Transmembrane</keyword>
<dbReference type="InterPro" id="IPR051045">
    <property type="entry name" value="TonB-dependent_transducer"/>
</dbReference>
<evidence type="ECO:0000256" key="6">
    <source>
        <dbReference type="SAM" id="Phobius"/>
    </source>
</evidence>
<feature type="compositionally biased region" description="Polar residues" evidence="5">
    <location>
        <begin position="147"/>
        <end position="164"/>
    </location>
</feature>
<keyword evidence="8" id="KW-1185">Reference proteome</keyword>
<evidence type="ECO:0000256" key="4">
    <source>
        <dbReference type="ARBA" id="ARBA00023136"/>
    </source>
</evidence>
<feature type="region of interest" description="Disordered" evidence="5">
    <location>
        <begin position="80"/>
        <end position="164"/>
    </location>
</feature>
<evidence type="ECO:0000313" key="7">
    <source>
        <dbReference type="EMBL" id="MFC6644486.1"/>
    </source>
</evidence>
<comment type="caution">
    <text evidence="7">The sequence shown here is derived from an EMBL/GenBank/DDBJ whole genome shotgun (WGS) entry which is preliminary data.</text>
</comment>
<accession>A0ABW1Z737</accession>
<name>A0ABW1Z737_9BACT</name>
<protein>
    <submittedName>
        <fullName evidence="7">Energy transducer TonB</fullName>
    </submittedName>
</protein>
<dbReference type="RefSeq" id="WP_263372423.1">
    <property type="nucleotide sequence ID" value="NZ_JAGSYD010000005.1"/>
</dbReference>
<dbReference type="Proteomes" id="UP001596391">
    <property type="component" value="Unassembled WGS sequence"/>
</dbReference>